<dbReference type="STRING" id="1121898.GCA_000422725_01749"/>
<evidence type="ECO:0000313" key="3">
    <source>
        <dbReference type="Proteomes" id="UP000030111"/>
    </source>
</evidence>
<dbReference type="Proteomes" id="UP000030111">
    <property type="component" value="Unassembled WGS sequence"/>
</dbReference>
<organism evidence="2 3">
    <name type="scientific">Flavobacterium subsaxonicum WB 4.1-42 = DSM 21790</name>
    <dbReference type="NCBI Taxonomy" id="1121898"/>
    <lineage>
        <taxon>Bacteria</taxon>
        <taxon>Pseudomonadati</taxon>
        <taxon>Bacteroidota</taxon>
        <taxon>Flavobacteriia</taxon>
        <taxon>Flavobacteriales</taxon>
        <taxon>Flavobacteriaceae</taxon>
        <taxon>Flavobacterium</taxon>
    </lineage>
</organism>
<keyword evidence="3" id="KW-1185">Reference proteome</keyword>
<gene>
    <name evidence="2" type="ORF">Q766_04045</name>
</gene>
<sequence>MIKKIIAGLCLLLSTVAFAQENNASPYSFYGIGDVKFRGTAENRSMGGIGVLPDSIHLNLQNPATYSSLKFTTFTVGATSGSTKFKTETENMKAGRTTVDYIAVALPFNKFGVAFGLMPYTAVGYRIKNTVTGTDGLTLDRQFDGSGGINRVFGGMSYQITPKFSIGADFQYFFGDIETTSLTGLPLGALQYATREKNASDYSGVGANIGATYKTRINNKWEYYASATYTTEASLTSTSNREIATVSVTSSGSQVVVDQIDLVVSNKDYKLPAKFTIGTGFGQARKWFVGAEYTNQQANELGGRFDGTTTNAQFENSSIYAVGGYFIPKYMSYNSYLSRITYRAGLKYEKTGLVLAGESINDYGVSLGLSLPLSGNIGGSNLNIGAEYGQRGTTNAGLIQENYFNVFIGLSISDKWFVKRKYE</sequence>
<feature type="signal peptide" evidence="1">
    <location>
        <begin position="1"/>
        <end position="19"/>
    </location>
</feature>
<protein>
    <submittedName>
        <fullName evidence="2">Membrane protein</fullName>
    </submittedName>
</protein>
<proteinExistence type="predicted"/>
<dbReference type="Gene3D" id="2.40.160.60">
    <property type="entry name" value="Outer membrane protein transport protein (OMPP1/FadL/TodX)"/>
    <property type="match status" value="1"/>
</dbReference>
<dbReference type="eggNOG" id="COG2067">
    <property type="taxonomic scope" value="Bacteria"/>
</dbReference>
<comment type="caution">
    <text evidence="2">The sequence shown here is derived from an EMBL/GenBank/DDBJ whole genome shotgun (WGS) entry which is preliminary data.</text>
</comment>
<dbReference type="SUPFAM" id="SSF56935">
    <property type="entry name" value="Porins"/>
    <property type="match status" value="1"/>
</dbReference>
<feature type="chain" id="PRO_5002003717" evidence="1">
    <location>
        <begin position="20"/>
        <end position="423"/>
    </location>
</feature>
<accession>A0A0A2MRB1</accession>
<name>A0A0A2MRB1_9FLAO</name>
<reference evidence="2 3" key="1">
    <citation type="submission" date="2013-09" db="EMBL/GenBank/DDBJ databases">
        <authorList>
            <person name="Zeng Z."/>
            <person name="Chen C."/>
        </authorList>
    </citation>
    <scope>NUCLEOTIDE SEQUENCE [LARGE SCALE GENOMIC DNA]</scope>
    <source>
        <strain evidence="2 3">WB 4.1-42</strain>
    </source>
</reference>
<keyword evidence="1" id="KW-0732">Signal</keyword>
<dbReference type="EMBL" id="JRLY01000002">
    <property type="protein sequence ID" value="KGO94111.1"/>
    <property type="molecule type" value="Genomic_DNA"/>
</dbReference>
<dbReference type="RefSeq" id="WP_026990606.1">
    <property type="nucleotide sequence ID" value="NZ_AUGP01000017.1"/>
</dbReference>
<evidence type="ECO:0000313" key="2">
    <source>
        <dbReference type="EMBL" id="KGO94111.1"/>
    </source>
</evidence>
<dbReference type="AlphaFoldDB" id="A0A0A2MRB1"/>
<dbReference type="OrthoDB" id="1491239at2"/>
<evidence type="ECO:0000256" key="1">
    <source>
        <dbReference type="SAM" id="SignalP"/>
    </source>
</evidence>